<feature type="domain" description="N-acetyltransferase" evidence="3">
    <location>
        <begin position="1"/>
        <end position="161"/>
    </location>
</feature>
<dbReference type="PANTHER" id="PTHR43420">
    <property type="entry name" value="ACETYLTRANSFERASE"/>
    <property type="match status" value="1"/>
</dbReference>
<comment type="caution">
    <text evidence="4">The sequence shown here is derived from an EMBL/GenBank/DDBJ whole genome shotgun (WGS) entry which is preliminary data.</text>
</comment>
<organism evidence="4 5">
    <name type="scientific">Clostridium mobile</name>
    <dbReference type="NCBI Taxonomy" id="2841512"/>
    <lineage>
        <taxon>Bacteria</taxon>
        <taxon>Bacillati</taxon>
        <taxon>Bacillota</taxon>
        <taxon>Clostridia</taxon>
        <taxon>Eubacteriales</taxon>
        <taxon>Clostridiaceae</taxon>
        <taxon>Clostridium</taxon>
    </lineage>
</organism>
<dbReference type="EMBL" id="JAHLQF010000002">
    <property type="protein sequence ID" value="MBU5484175.1"/>
    <property type="molecule type" value="Genomic_DNA"/>
</dbReference>
<evidence type="ECO:0000259" key="3">
    <source>
        <dbReference type="PROSITE" id="PS51186"/>
    </source>
</evidence>
<evidence type="ECO:0000256" key="2">
    <source>
        <dbReference type="ARBA" id="ARBA00023315"/>
    </source>
</evidence>
<keyword evidence="2" id="KW-0012">Acyltransferase</keyword>
<evidence type="ECO:0000313" key="4">
    <source>
        <dbReference type="EMBL" id="MBU5484175.1"/>
    </source>
</evidence>
<dbReference type="CDD" id="cd04301">
    <property type="entry name" value="NAT_SF"/>
    <property type="match status" value="1"/>
</dbReference>
<keyword evidence="5" id="KW-1185">Reference proteome</keyword>
<evidence type="ECO:0000313" key="5">
    <source>
        <dbReference type="Proteomes" id="UP000726170"/>
    </source>
</evidence>
<keyword evidence="1" id="KW-0808">Transferase</keyword>
<evidence type="ECO:0000256" key="1">
    <source>
        <dbReference type="ARBA" id="ARBA00022679"/>
    </source>
</evidence>
<dbReference type="PROSITE" id="PS51186">
    <property type="entry name" value="GNAT"/>
    <property type="match status" value="1"/>
</dbReference>
<dbReference type="InterPro" id="IPR050680">
    <property type="entry name" value="YpeA/RimI_acetyltransf"/>
</dbReference>
<dbReference type="RefSeq" id="WP_216438664.1">
    <property type="nucleotide sequence ID" value="NZ_JAHLQF010000002.1"/>
</dbReference>
<dbReference type="Pfam" id="PF00583">
    <property type="entry name" value="Acetyltransf_1"/>
    <property type="match status" value="1"/>
</dbReference>
<dbReference type="Proteomes" id="UP000726170">
    <property type="component" value="Unassembled WGS sequence"/>
</dbReference>
<dbReference type="InterPro" id="IPR000182">
    <property type="entry name" value="GNAT_dom"/>
</dbReference>
<sequence length="164" mass="19026">MEIRLMNEQDDCFAISNVYEESWKGAYKGIIPQAYLDSIPKGRWVQFLNDSTWNTLIMLDGDKIIGTSSYGASRFADMNGYGEIISIYLLPEYFGKGYGKQLLQTTIDGLIQMGYKDIFLWVLETNSKTRHFYERFGFETSSAYLDDDIGGKRLREIQYIYHAR</sequence>
<name>A0ABS6EGM8_9CLOT</name>
<gene>
    <name evidence="4" type="ORF">KQI86_07520</name>
</gene>
<reference evidence="4 5" key="1">
    <citation type="submission" date="2021-06" db="EMBL/GenBank/DDBJ databases">
        <authorList>
            <person name="Sun Q."/>
            <person name="Li D."/>
        </authorList>
    </citation>
    <scope>NUCLEOTIDE SEQUENCE [LARGE SCALE GENOMIC DNA]</scope>
    <source>
        <strain evidence="4 5">MSJ-11</strain>
    </source>
</reference>
<accession>A0ABS6EGM8</accession>
<proteinExistence type="predicted"/>
<protein>
    <submittedName>
        <fullName evidence="4">GNAT family N-acetyltransferase</fullName>
    </submittedName>
</protein>